<sequence>MARIFETRPTAGAVAAVVAGAVMLAATTFGPPKPSPEQMTPRISTQTVHLAALPGPLTPAPHAAAAASATPADVGQFLQSIPAALGRTAVELVYRVIAGAGGGAFAGFVAVGAVASMAIYGIPVVGMVLVPIIPVAAIVGAVVGAPIGAVLGALSLLPRVSVRVPVAGKKAPTTVPHRTTQPGARSSRHIAKSSAPATSKATAPQQRSEAKRTVAGSARHAASSNTR</sequence>
<evidence type="ECO:0000313" key="3">
    <source>
        <dbReference type="EMBL" id="SBS72741.1"/>
    </source>
</evidence>
<gene>
    <name evidence="3" type="ORF">MHPYR_140133</name>
</gene>
<evidence type="ECO:0000256" key="1">
    <source>
        <dbReference type="SAM" id="MobiDB-lite"/>
    </source>
</evidence>
<protein>
    <recommendedName>
        <fullName evidence="4">Transmembrane protein</fullName>
    </recommendedName>
</protein>
<dbReference type="AlphaFoldDB" id="A0A1Y5P9E3"/>
<name>A0A1Y5P9E3_9MYCO</name>
<feature type="compositionally biased region" description="Low complexity" evidence="1">
    <location>
        <begin position="192"/>
        <end position="204"/>
    </location>
</feature>
<proteinExistence type="predicted"/>
<evidence type="ECO:0000256" key="2">
    <source>
        <dbReference type="SAM" id="Phobius"/>
    </source>
</evidence>
<evidence type="ECO:0008006" key="4">
    <source>
        <dbReference type="Google" id="ProtNLM"/>
    </source>
</evidence>
<reference evidence="3" key="1">
    <citation type="submission" date="2016-03" db="EMBL/GenBank/DDBJ databases">
        <authorList>
            <person name="Ploux O."/>
        </authorList>
    </citation>
    <scope>NUCLEOTIDE SEQUENCE</scope>
    <source>
        <strain evidence="3">UC10</strain>
    </source>
</reference>
<accession>A0A1Y5P9E3</accession>
<keyword evidence="2" id="KW-0472">Membrane</keyword>
<dbReference type="EMBL" id="FLQS01000006">
    <property type="protein sequence ID" value="SBS72741.1"/>
    <property type="molecule type" value="Genomic_DNA"/>
</dbReference>
<keyword evidence="2" id="KW-1133">Transmembrane helix</keyword>
<feature type="transmembrane region" description="Helical" evidence="2">
    <location>
        <begin position="128"/>
        <end position="154"/>
    </location>
</feature>
<keyword evidence="2" id="KW-0812">Transmembrane</keyword>
<organism evidence="3">
    <name type="scientific">uncultured Mycobacterium sp</name>
    <dbReference type="NCBI Taxonomy" id="171292"/>
    <lineage>
        <taxon>Bacteria</taxon>
        <taxon>Bacillati</taxon>
        <taxon>Actinomycetota</taxon>
        <taxon>Actinomycetes</taxon>
        <taxon>Mycobacteriales</taxon>
        <taxon>Mycobacteriaceae</taxon>
        <taxon>Mycobacterium</taxon>
        <taxon>environmental samples</taxon>
    </lineage>
</organism>
<feature type="transmembrane region" description="Helical" evidence="2">
    <location>
        <begin position="96"/>
        <end position="122"/>
    </location>
</feature>
<feature type="transmembrane region" description="Helical" evidence="2">
    <location>
        <begin position="12"/>
        <end position="30"/>
    </location>
</feature>
<feature type="region of interest" description="Disordered" evidence="1">
    <location>
        <begin position="168"/>
        <end position="227"/>
    </location>
</feature>